<dbReference type="Pfam" id="PF07295">
    <property type="entry name" value="DUF1451"/>
    <property type="match status" value="1"/>
</dbReference>
<proteinExistence type="predicted"/>
<reference evidence="1 2" key="1">
    <citation type="submission" date="2018-08" db="EMBL/GenBank/DDBJ databases">
        <title>A genome reference for cultivated species of the human gut microbiota.</title>
        <authorList>
            <person name="Zou Y."/>
            <person name="Xue W."/>
            <person name="Luo G."/>
        </authorList>
    </citation>
    <scope>NUCLEOTIDE SEQUENCE [LARGE SCALE GENOMIC DNA]</scope>
    <source>
        <strain evidence="1 2">AF25-21</strain>
    </source>
</reference>
<dbReference type="InterPro" id="IPR009912">
    <property type="entry name" value="DUF1451"/>
</dbReference>
<evidence type="ECO:0000313" key="1">
    <source>
        <dbReference type="EMBL" id="RGR44407.1"/>
    </source>
</evidence>
<dbReference type="Proteomes" id="UP000285839">
    <property type="component" value="Unassembled WGS sequence"/>
</dbReference>
<dbReference type="AlphaFoldDB" id="A0A412EKL5"/>
<name>A0A412EKL5_9FIRM</name>
<comment type="caution">
    <text evidence="1">The sequence shown here is derived from an EMBL/GenBank/DDBJ whole genome shotgun (WGS) entry which is preliminary data.</text>
</comment>
<dbReference type="RefSeq" id="WP_118031759.1">
    <property type="nucleotide sequence ID" value="NZ_QRUH01000029.1"/>
</dbReference>
<sequence>MKGDKSLLLLPHIDGFHQSGEKVSETSVFVCNNCGSKRTVKSGKTIPKCSKCNDYTYWFKIVTL</sequence>
<organism evidence="1 2">
    <name type="scientific">Blautia obeum</name>
    <dbReference type="NCBI Taxonomy" id="40520"/>
    <lineage>
        <taxon>Bacteria</taxon>
        <taxon>Bacillati</taxon>
        <taxon>Bacillota</taxon>
        <taxon>Clostridia</taxon>
        <taxon>Lachnospirales</taxon>
        <taxon>Lachnospiraceae</taxon>
        <taxon>Blautia</taxon>
    </lineage>
</organism>
<accession>A0A412EKL5</accession>
<gene>
    <name evidence="1" type="ORF">DWY46_18740</name>
</gene>
<protein>
    <submittedName>
        <fullName evidence="1">Uncharacterized protein</fullName>
    </submittedName>
</protein>
<dbReference type="EMBL" id="QRUH01000029">
    <property type="protein sequence ID" value="RGR44407.1"/>
    <property type="molecule type" value="Genomic_DNA"/>
</dbReference>
<evidence type="ECO:0000313" key="2">
    <source>
        <dbReference type="Proteomes" id="UP000285839"/>
    </source>
</evidence>